<evidence type="ECO:0000256" key="1">
    <source>
        <dbReference type="ARBA" id="ARBA00004496"/>
    </source>
</evidence>
<reference evidence="8 9" key="1">
    <citation type="journal article" date="2013" name="Nat. Commun.">
        <title>Genome analysis reveals insights into physiology and longevity of the Brandt's bat Myotis brandtii.</title>
        <authorList>
            <person name="Seim I."/>
            <person name="Fang X."/>
            <person name="Xiong Z."/>
            <person name="Lobanov A.V."/>
            <person name="Huang Z."/>
            <person name="Ma S."/>
            <person name="Feng Y."/>
            <person name="Turanov A.A."/>
            <person name="Zhu Y."/>
            <person name="Lenz T.L."/>
            <person name="Gerashchenko M.V."/>
            <person name="Fan D."/>
            <person name="Hee Yim S."/>
            <person name="Yao X."/>
            <person name="Jordan D."/>
            <person name="Xiong Y."/>
            <person name="Ma Y."/>
            <person name="Lyapunov A.N."/>
            <person name="Chen G."/>
            <person name="Kulakova O.I."/>
            <person name="Sun Y."/>
            <person name="Lee S.G."/>
            <person name="Bronson R.T."/>
            <person name="Moskalev A.A."/>
            <person name="Sunyaev S.R."/>
            <person name="Zhang G."/>
            <person name="Krogh A."/>
            <person name="Wang J."/>
            <person name="Gladyshev V.N."/>
        </authorList>
    </citation>
    <scope>NUCLEOTIDE SEQUENCE [LARGE SCALE GENOMIC DNA]</scope>
</reference>
<dbReference type="AlphaFoldDB" id="S7Q122"/>
<keyword evidence="4" id="KW-0963">Cytoplasm</keyword>
<dbReference type="Proteomes" id="UP000052978">
    <property type="component" value="Unassembled WGS sequence"/>
</dbReference>
<proteinExistence type="predicted"/>
<dbReference type="EMBL" id="KE164318">
    <property type="protein sequence ID" value="EPQ16913.1"/>
    <property type="molecule type" value="Genomic_DNA"/>
</dbReference>
<dbReference type="InterPro" id="IPR023509">
    <property type="entry name" value="DTD-like_sf"/>
</dbReference>
<evidence type="ECO:0000256" key="4">
    <source>
        <dbReference type="ARBA" id="ARBA00022490"/>
    </source>
</evidence>
<comment type="subcellular location">
    <subcellularLocation>
        <location evidence="1">Cytoplasm</location>
    </subcellularLocation>
</comment>
<evidence type="ECO:0000256" key="6">
    <source>
        <dbReference type="ARBA" id="ARBA00047676"/>
    </source>
</evidence>
<evidence type="ECO:0000256" key="3">
    <source>
        <dbReference type="ARBA" id="ARBA00013056"/>
    </source>
</evidence>
<comment type="subunit">
    <text evidence="2">Homodimer.</text>
</comment>
<evidence type="ECO:0000256" key="7">
    <source>
        <dbReference type="ARBA" id="ARBA00048018"/>
    </source>
</evidence>
<dbReference type="eggNOG" id="KOG3323">
    <property type="taxonomic scope" value="Eukaryota"/>
</dbReference>
<comment type="catalytic activity">
    <reaction evidence="7">
        <text>a D-aminoacyl-tRNA + H2O = a tRNA + a D-alpha-amino acid + H(+)</text>
        <dbReference type="Rhea" id="RHEA:13953"/>
        <dbReference type="Rhea" id="RHEA-COMP:10123"/>
        <dbReference type="Rhea" id="RHEA-COMP:10124"/>
        <dbReference type="ChEBI" id="CHEBI:15377"/>
        <dbReference type="ChEBI" id="CHEBI:15378"/>
        <dbReference type="ChEBI" id="CHEBI:59871"/>
        <dbReference type="ChEBI" id="CHEBI:78442"/>
        <dbReference type="ChEBI" id="CHEBI:79333"/>
        <dbReference type="EC" id="3.1.1.96"/>
    </reaction>
</comment>
<dbReference type="Gene3D" id="3.50.80.10">
    <property type="entry name" value="D-tyrosyl-tRNA(Tyr) deacylase"/>
    <property type="match status" value="1"/>
</dbReference>
<accession>S7Q122</accession>
<keyword evidence="9" id="KW-1185">Reference proteome</keyword>
<sequence>MTRINLNHKEAKFLDLDFDAQLSMSMYQKPHSSLISATTVTTSSIWALPKVTEELPGHTSLQAYMLCASRLPPQNFHIDAKVGTPPDFIGLCQESLVQNLELILPEVQRGLVIYVCFFKGADKELLPKMVNTLLNVKLSETENGKLVSILDLPGNVLIIPQATLGGKVKGRSMQYHSNSGKEEGLELYSQFVSLCEKELAANSKCAEAGVVVEHGTYGNKQVLKLDTNGPYTHLIEF</sequence>
<gene>
    <name evidence="8" type="ORF">D623_10017369</name>
</gene>
<keyword evidence="5" id="KW-0378">Hydrolase</keyword>
<dbReference type="PANTHER" id="PTHR10472">
    <property type="entry name" value="D-TYROSYL-TRNA TYR DEACYLASE"/>
    <property type="match status" value="1"/>
</dbReference>
<evidence type="ECO:0000313" key="9">
    <source>
        <dbReference type="Proteomes" id="UP000052978"/>
    </source>
</evidence>
<comment type="catalytic activity">
    <reaction evidence="6">
        <text>glycyl-tRNA(Ala) + H2O = tRNA(Ala) + glycine + H(+)</text>
        <dbReference type="Rhea" id="RHEA:53744"/>
        <dbReference type="Rhea" id="RHEA-COMP:9657"/>
        <dbReference type="Rhea" id="RHEA-COMP:13640"/>
        <dbReference type="ChEBI" id="CHEBI:15377"/>
        <dbReference type="ChEBI" id="CHEBI:15378"/>
        <dbReference type="ChEBI" id="CHEBI:57305"/>
        <dbReference type="ChEBI" id="CHEBI:78442"/>
        <dbReference type="ChEBI" id="CHEBI:78522"/>
        <dbReference type="EC" id="3.1.1.96"/>
    </reaction>
</comment>
<dbReference type="PANTHER" id="PTHR10472:SF1">
    <property type="entry name" value="D-AMINOACYL-TRNA DEACYLASE 2"/>
    <property type="match status" value="1"/>
</dbReference>
<evidence type="ECO:0000313" key="8">
    <source>
        <dbReference type="EMBL" id="EPQ16913.1"/>
    </source>
</evidence>
<organism evidence="8 9">
    <name type="scientific">Myotis brandtii</name>
    <name type="common">Brandt's bat</name>
    <dbReference type="NCBI Taxonomy" id="109478"/>
    <lineage>
        <taxon>Eukaryota</taxon>
        <taxon>Metazoa</taxon>
        <taxon>Chordata</taxon>
        <taxon>Craniata</taxon>
        <taxon>Vertebrata</taxon>
        <taxon>Euteleostomi</taxon>
        <taxon>Mammalia</taxon>
        <taxon>Eutheria</taxon>
        <taxon>Laurasiatheria</taxon>
        <taxon>Chiroptera</taxon>
        <taxon>Yangochiroptera</taxon>
        <taxon>Vespertilionidae</taxon>
        <taxon>Myotis</taxon>
    </lineage>
</organism>
<dbReference type="GO" id="GO:0051500">
    <property type="term" value="F:D-tyrosyl-tRNA(Tyr) deacylase activity"/>
    <property type="evidence" value="ECO:0007669"/>
    <property type="project" value="TreeGrafter"/>
</dbReference>
<dbReference type="InterPro" id="IPR003732">
    <property type="entry name" value="Daa-tRNA_deacyls_DTD"/>
</dbReference>
<dbReference type="Pfam" id="PF02580">
    <property type="entry name" value="Tyr_Deacylase"/>
    <property type="match status" value="1"/>
</dbReference>
<evidence type="ECO:0000256" key="5">
    <source>
        <dbReference type="ARBA" id="ARBA00022801"/>
    </source>
</evidence>
<name>S7Q122_MYOBR</name>
<dbReference type="GO" id="GO:0005737">
    <property type="term" value="C:cytoplasm"/>
    <property type="evidence" value="ECO:0007669"/>
    <property type="project" value="UniProtKB-SubCell"/>
</dbReference>
<evidence type="ECO:0000256" key="2">
    <source>
        <dbReference type="ARBA" id="ARBA00011738"/>
    </source>
</evidence>
<dbReference type="EC" id="3.1.1.96" evidence="3"/>
<protein>
    <recommendedName>
        <fullName evidence="3">D-aminoacyl-tRNA deacylase</fullName>
        <ecNumber evidence="3">3.1.1.96</ecNumber>
    </recommendedName>
</protein>
<dbReference type="SUPFAM" id="SSF69500">
    <property type="entry name" value="DTD-like"/>
    <property type="match status" value="1"/>
</dbReference>